<evidence type="ECO:0000256" key="2">
    <source>
        <dbReference type="ARBA" id="ARBA00022485"/>
    </source>
</evidence>
<evidence type="ECO:0000256" key="4">
    <source>
        <dbReference type="ARBA" id="ARBA00023004"/>
    </source>
</evidence>
<dbReference type="InterPro" id="IPR011538">
    <property type="entry name" value="Nuo51_FMN-bd"/>
</dbReference>
<proteinExistence type="inferred from homology"/>
<dbReference type="RefSeq" id="WP_123221772.1">
    <property type="nucleotide sequence ID" value="NZ_RJSF01000008.1"/>
</dbReference>
<dbReference type="SMART" id="SM00928">
    <property type="entry name" value="NADH_4Fe-4S"/>
    <property type="match status" value="1"/>
</dbReference>
<dbReference type="GO" id="GO:0051539">
    <property type="term" value="F:4 iron, 4 sulfur cluster binding"/>
    <property type="evidence" value="ECO:0007669"/>
    <property type="project" value="UniProtKB-KW"/>
</dbReference>
<dbReference type="Pfam" id="PF10589">
    <property type="entry name" value="NADH_4Fe-4S"/>
    <property type="match status" value="1"/>
</dbReference>
<feature type="domain" description="NADH-ubiquinone oxidoreductase 51kDa subunit iron-sulphur binding" evidence="6">
    <location>
        <begin position="293"/>
        <end position="338"/>
    </location>
</feature>
<dbReference type="PANTHER" id="PTHR43578">
    <property type="entry name" value="NADH-QUINONE OXIDOREDUCTASE SUBUNIT F"/>
    <property type="match status" value="1"/>
</dbReference>
<dbReference type="SUPFAM" id="SSF140490">
    <property type="entry name" value="Nqo1C-terminal domain-like"/>
    <property type="match status" value="1"/>
</dbReference>
<dbReference type="Gene3D" id="3.40.50.11540">
    <property type="entry name" value="NADH-ubiquinone oxidoreductase 51kDa subunit"/>
    <property type="match status" value="2"/>
</dbReference>
<dbReference type="Gene3D" id="3.10.20.600">
    <property type="match status" value="1"/>
</dbReference>
<dbReference type="OrthoDB" id="9805533at2"/>
<keyword evidence="3" id="KW-0479">Metal-binding</keyword>
<dbReference type="EMBL" id="RJSF01000008">
    <property type="protein sequence ID" value="RNM16492.1"/>
    <property type="molecule type" value="Genomic_DNA"/>
</dbReference>
<keyword evidence="8" id="KW-1185">Reference proteome</keyword>
<dbReference type="Pfam" id="PF01512">
    <property type="entry name" value="Complex1_51K"/>
    <property type="match status" value="1"/>
</dbReference>
<evidence type="ECO:0000259" key="6">
    <source>
        <dbReference type="SMART" id="SM00928"/>
    </source>
</evidence>
<organism evidence="7 8">
    <name type="scientific">Nocardioides pocheonensis</name>
    <dbReference type="NCBI Taxonomy" id="661485"/>
    <lineage>
        <taxon>Bacteria</taxon>
        <taxon>Bacillati</taxon>
        <taxon>Actinomycetota</taxon>
        <taxon>Actinomycetes</taxon>
        <taxon>Propionibacteriales</taxon>
        <taxon>Nocardioidaceae</taxon>
        <taxon>Nocardioides</taxon>
    </lineage>
</organism>
<dbReference type="InterPro" id="IPR019575">
    <property type="entry name" value="Nuop51_4Fe4S-bd"/>
</dbReference>
<name>A0A3N0GWM3_9ACTN</name>
<dbReference type="InterPro" id="IPR037225">
    <property type="entry name" value="Nuo51_FMN-bd_sf"/>
</dbReference>
<evidence type="ECO:0000256" key="3">
    <source>
        <dbReference type="ARBA" id="ARBA00022723"/>
    </source>
</evidence>
<dbReference type="InterPro" id="IPR037207">
    <property type="entry name" value="Nuop51_4Fe4S-bd_sf"/>
</dbReference>
<accession>A0A3N0GWM3</accession>
<evidence type="ECO:0000256" key="1">
    <source>
        <dbReference type="ARBA" id="ARBA00007523"/>
    </source>
</evidence>
<keyword evidence="4" id="KW-0408">Iron</keyword>
<dbReference type="SUPFAM" id="SSF142019">
    <property type="entry name" value="Nqo1 FMN-binding domain-like"/>
    <property type="match status" value="1"/>
</dbReference>
<keyword evidence="5" id="KW-0411">Iron-sulfur</keyword>
<dbReference type="PANTHER" id="PTHR43578:SF3">
    <property type="entry name" value="NADH-QUINONE OXIDOREDUCTASE SUBUNIT F"/>
    <property type="match status" value="1"/>
</dbReference>
<protein>
    <submittedName>
        <fullName evidence="7">NADH-quinone oxidoreductase subunit F</fullName>
    </submittedName>
</protein>
<dbReference type="Gene3D" id="1.20.1440.230">
    <property type="entry name" value="NADH-ubiquinone oxidoreductase 51kDa subunit, iron-sulphur binding domain"/>
    <property type="match status" value="1"/>
</dbReference>
<comment type="similarity">
    <text evidence="1">Belongs to the complex I 51 kDa subunit family.</text>
</comment>
<dbReference type="GO" id="GO:0046872">
    <property type="term" value="F:metal ion binding"/>
    <property type="evidence" value="ECO:0007669"/>
    <property type="project" value="UniProtKB-KW"/>
</dbReference>
<keyword evidence="2" id="KW-0004">4Fe-4S</keyword>
<dbReference type="Proteomes" id="UP000279994">
    <property type="component" value="Unassembled WGS sequence"/>
</dbReference>
<evidence type="ECO:0000313" key="8">
    <source>
        <dbReference type="Proteomes" id="UP000279994"/>
    </source>
</evidence>
<comment type="caution">
    <text evidence="7">The sequence shown here is derived from an EMBL/GenBank/DDBJ whole genome shotgun (WGS) entry which is preliminary data.</text>
</comment>
<sequence length="393" mass="41981">MTVTTDVSAPPLGETRLLADHPGDRVPQVSTRSLIDLLERAGLTGRGGAGFPTARKLAALEGRRPVVVGNAMEGEPLSHKDAVLLHKSPDLVLDGLEVLRHALRPSRTVLALGARVPMPPERRGIEVRRLLDSFVAGQETALVNQLNGHDPVPTDPSTPVFRKGVGGRPTLVLNAETLAQLALLVRYGATWFRSQGLQDDPGTFLISLTESRPGLLNHPGVLEARRGVPLREVLERGGADPREVQAVLIGGYHGAWIPGHALDTPLSRPGLAPFGATPGAGIVHLLETGACPLDVSARVATYLASQSARQCGPCLNGLPHLARTMTRLARPGADPALLQELDRVQHLVTGRGACKHPDGTVRFVSSTLRVFDRHVTEHLHGHCDSHRTGGVRR</sequence>
<evidence type="ECO:0000256" key="5">
    <source>
        <dbReference type="ARBA" id="ARBA00023014"/>
    </source>
</evidence>
<reference evidence="7 8" key="1">
    <citation type="submission" date="2018-11" db="EMBL/GenBank/DDBJ databases">
        <authorList>
            <person name="Li F."/>
        </authorList>
    </citation>
    <scope>NUCLEOTIDE SEQUENCE [LARGE SCALE GENOMIC DNA]</scope>
    <source>
        <strain evidence="7 8">Gsoil 818</strain>
    </source>
</reference>
<dbReference type="SUPFAM" id="SSF142984">
    <property type="entry name" value="Nqo1 middle domain-like"/>
    <property type="match status" value="1"/>
</dbReference>
<gene>
    <name evidence="7" type="ORF">EFL26_04845</name>
</gene>
<dbReference type="AlphaFoldDB" id="A0A3N0GWM3"/>
<evidence type="ECO:0000313" key="7">
    <source>
        <dbReference type="EMBL" id="RNM16492.1"/>
    </source>
</evidence>